<keyword evidence="2" id="KW-1185">Reference proteome</keyword>
<proteinExistence type="predicted"/>
<reference evidence="1 2" key="1">
    <citation type="journal article" date="2018" name="New Phytol.">
        <title>Phylogenomics of Endogonaceae and evolution of mycorrhizas within Mucoromycota.</title>
        <authorList>
            <person name="Chang Y."/>
            <person name="Desiro A."/>
            <person name="Na H."/>
            <person name="Sandor L."/>
            <person name="Lipzen A."/>
            <person name="Clum A."/>
            <person name="Barry K."/>
            <person name="Grigoriev I.V."/>
            <person name="Martin F.M."/>
            <person name="Stajich J.E."/>
            <person name="Smith M.E."/>
            <person name="Bonito G."/>
            <person name="Spatafora J.W."/>
        </authorList>
    </citation>
    <scope>NUCLEOTIDE SEQUENCE [LARGE SCALE GENOMIC DNA]</scope>
    <source>
        <strain evidence="1 2">AD002</strain>
    </source>
</reference>
<organism evidence="1 2">
    <name type="scientific">Jimgerdemannia flammicorona</name>
    <dbReference type="NCBI Taxonomy" id="994334"/>
    <lineage>
        <taxon>Eukaryota</taxon>
        <taxon>Fungi</taxon>
        <taxon>Fungi incertae sedis</taxon>
        <taxon>Mucoromycota</taxon>
        <taxon>Mucoromycotina</taxon>
        <taxon>Endogonomycetes</taxon>
        <taxon>Endogonales</taxon>
        <taxon>Endogonaceae</taxon>
        <taxon>Jimgerdemannia</taxon>
    </lineage>
</organism>
<accession>A0A433QTE4</accession>
<name>A0A433QTE4_9FUNG</name>
<sequence>MIGNVDLRTPFLKDDPPSWSLPDQKYLFLNEAGEPSAVLVIMMTVEPIGEVKVHLRHVQAAISALRIKHGDHPL</sequence>
<dbReference type="AlphaFoldDB" id="A0A433QTE4"/>
<evidence type="ECO:0000313" key="1">
    <source>
        <dbReference type="EMBL" id="RUS33064.1"/>
    </source>
</evidence>
<evidence type="ECO:0000313" key="2">
    <source>
        <dbReference type="Proteomes" id="UP000274822"/>
    </source>
</evidence>
<gene>
    <name evidence="1" type="ORF">BC938DRAFT_473252</name>
</gene>
<protein>
    <submittedName>
        <fullName evidence="1">Uncharacterized protein</fullName>
    </submittedName>
</protein>
<dbReference type="Proteomes" id="UP000274822">
    <property type="component" value="Unassembled WGS sequence"/>
</dbReference>
<dbReference type="EMBL" id="RBNJ01001531">
    <property type="protein sequence ID" value="RUS33064.1"/>
    <property type="molecule type" value="Genomic_DNA"/>
</dbReference>
<comment type="caution">
    <text evidence="1">The sequence shown here is derived from an EMBL/GenBank/DDBJ whole genome shotgun (WGS) entry which is preliminary data.</text>
</comment>